<dbReference type="AlphaFoldDB" id="T1HH90"/>
<evidence type="ECO:0000313" key="1">
    <source>
        <dbReference type="EnsemblMetazoa" id="RPRC003413-PA"/>
    </source>
</evidence>
<dbReference type="VEuPathDB" id="VectorBase:RPRC003413"/>
<name>T1HH90_RHOPR</name>
<dbReference type="EnsemblMetazoa" id="RPRC003413-RA">
    <property type="protein sequence ID" value="RPRC003413-PA"/>
    <property type="gene ID" value="RPRC003413"/>
</dbReference>
<keyword evidence="2" id="KW-1185">Reference proteome</keyword>
<reference evidence="1" key="1">
    <citation type="submission" date="2015-05" db="UniProtKB">
        <authorList>
            <consortium name="EnsemblMetazoa"/>
        </authorList>
    </citation>
    <scope>IDENTIFICATION</scope>
</reference>
<organism evidence="1 2">
    <name type="scientific">Rhodnius prolixus</name>
    <name type="common">Triatomid bug</name>
    <dbReference type="NCBI Taxonomy" id="13249"/>
    <lineage>
        <taxon>Eukaryota</taxon>
        <taxon>Metazoa</taxon>
        <taxon>Ecdysozoa</taxon>
        <taxon>Arthropoda</taxon>
        <taxon>Hexapoda</taxon>
        <taxon>Insecta</taxon>
        <taxon>Pterygota</taxon>
        <taxon>Neoptera</taxon>
        <taxon>Paraneoptera</taxon>
        <taxon>Hemiptera</taxon>
        <taxon>Heteroptera</taxon>
        <taxon>Panheteroptera</taxon>
        <taxon>Cimicomorpha</taxon>
        <taxon>Reduviidae</taxon>
        <taxon>Triatominae</taxon>
        <taxon>Rhodnius</taxon>
    </lineage>
</organism>
<protein>
    <submittedName>
        <fullName evidence="1">Uncharacterized protein</fullName>
    </submittedName>
</protein>
<proteinExistence type="predicted"/>
<accession>T1HH90</accession>
<dbReference type="EMBL" id="ACPB03017198">
    <property type="status" value="NOT_ANNOTATED_CDS"/>
    <property type="molecule type" value="Genomic_DNA"/>
</dbReference>
<sequence>MLGDGKKVRFLQDSNLGPILRMITCVRIKTTEDLKKAFRAFATQIKNILHLDNSFDIILGIKRICYFPKEIMNLCVIVITVTENPFCKIAGRLRTIGQPAIRITFSKNELEAERRSISMLIDCKDEPDRLGSFLSLLKTLVGTNMVLKIVT</sequence>
<dbReference type="Proteomes" id="UP000015103">
    <property type="component" value="Unassembled WGS sequence"/>
</dbReference>
<evidence type="ECO:0000313" key="2">
    <source>
        <dbReference type="Proteomes" id="UP000015103"/>
    </source>
</evidence>
<dbReference type="HOGENOM" id="CLU_1733758_0_0_1"/>
<dbReference type="InParanoid" id="T1HH90"/>